<keyword evidence="3 7" id="KW-0812">Transmembrane</keyword>
<dbReference type="Pfam" id="PF02743">
    <property type="entry name" value="dCache_1"/>
    <property type="match status" value="1"/>
</dbReference>
<evidence type="ECO:0000256" key="2">
    <source>
        <dbReference type="ARBA" id="ARBA00022475"/>
    </source>
</evidence>
<keyword evidence="2" id="KW-1003">Cell membrane</keyword>
<dbReference type="InterPro" id="IPR033479">
    <property type="entry name" value="dCache_1"/>
</dbReference>
<evidence type="ECO:0000256" key="3">
    <source>
        <dbReference type="ARBA" id="ARBA00022692"/>
    </source>
</evidence>
<dbReference type="Gene3D" id="3.30.450.20">
    <property type="entry name" value="PAS domain"/>
    <property type="match status" value="2"/>
</dbReference>
<evidence type="ECO:0000256" key="7">
    <source>
        <dbReference type="SAM" id="Phobius"/>
    </source>
</evidence>
<evidence type="ECO:0000259" key="8">
    <source>
        <dbReference type="Pfam" id="PF02743"/>
    </source>
</evidence>
<evidence type="ECO:0000313" key="10">
    <source>
        <dbReference type="Proteomes" id="UP000274556"/>
    </source>
</evidence>
<dbReference type="AlphaFoldDB" id="A0A495V686"/>
<sequence>MTIRRPTRLARFVPRRLASFRFAILLLFLVPMMVTVMAIVYKMSERAESVVYQLSSRIVEEIGEKVVARATGIVRTAEGHLLSNAAVAAATRVIPGQVLFSDLFWQQVVFTPELTGIYIADQAGNFVQARTEPEPATRVIDRGVTPPTERIIVRDRDYRPLAHLEREPAFDPRERPWYGNTRPERRLQWTDAYRFSGSGRLGITVTYPLLDGEGRILAVLGADATLDSLSAFLSRQDIGPNSAAFLLDERDRLIAYPHRLGIGGGSDTGPNVGPNLGSADTNGLPIASEVALPWVRNALGSIGPFGASARSDHAYRSVTHGRTYLAHVIYFGEGFGLPWRLVIVLDEADLLSEAQRALQESIVISAIIVMLALFVVYPMAATFAESVEQLTRNTQLLRLFRPAEVVPVTSAFREIREMDQAICSMRDTMVLVESRLPTEVVRALATGTLKAEEPEFIRLCELGFSKYRAGAWDEAIAAFSEALVYAPDDRACALLIAHCERLRSDGAAAPPRGPNDSIITRA</sequence>
<dbReference type="InterPro" id="IPR019734">
    <property type="entry name" value="TPR_rpt"/>
</dbReference>
<keyword evidence="5 7" id="KW-0472">Membrane</keyword>
<evidence type="ECO:0000256" key="5">
    <source>
        <dbReference type="ARBA" id="ARBA00023136"/>
    </source>
</evidence>
<evidence type="ECO:0000313" key="9">
    <source>
        <dbReference type="EMBL" id="RKT43837.1"/>
    </source>
</evidence>
<dbReference type="SUPFAM" id="SSF103190">
    <property type="entry name" value="Sensory domain-like"/>
    <property type="match status" value="1"/>
</dbReference>
<evidence type="ECO:0000256" key="6">
    <source>
        <dbReference type="PROSITE-ProRule" id="PRU00339"/>
    </source>
</evidence>
<name>A0A495V686_9GAMM</name>
<proteinExistence type="predicted"/>
<comment type="subcellular location">
    <subcellularLocation>
        <location evidence="1">Cell membrane</location>
        <topology evidence="1">Multi-pass membrane protein</topology>
    </subcellularLocation>
</comment>
<protein>
    <submittedName>
        <fullName evidence="9">Cache domain-containing protein</fullName>
    </submittedName>
</protein>
<feature type="transmembrane region" description="Helical" evidence="7">
    <location>
        <begin position="362"/>
        <end position="384"/>
    </location>
</feature>
<keyword evidence="6" id="KW-0802">TPR repeat</keyword>
<gene>
    <name evidence="9" type="ORF">BDD21_1197</name>
</gene>
<evidence type="ECO:0000256" key="1">
    <source>
        <dbReference type="ARBA" id="ARBA00004651"/>
    </source>
</evidence>
<dbReference type="EMBL" id="RBXL01000001">
    <property type="protein sequence ID" value="RKT43837.1"/>
    <property type="molecule type" value="Genomic_DNA"/>
</dbReference>
<feature type="repeat" description="TPR" evidence="6">
    <location>
        <begin position="456"/>
        <end position="489"/>
    </location>
</feature>
<dbReference type="GO" id="GO:0005886">
    <property type="term" value="C:plasma membrane"/>
    <property type="evidence" value="ECO:0007669"/>
    <property type="project" value="UniProtKB-SubCell"/>
</dbReference>
<comment type="caution">
    <text evidence="9">The sequence shown here is derived from an EMBL/GenBank/DDBJ whole genome shotgun (WGS) entry which is preliminary data.</text>
</comment>
<keyword evidence="10" id="KW-1185">Reference proteome</keyword>
<organism evidence="9 10">
    <name type="scientific">Thiocapsa rosea</name>
    <dbReference type="NCBI Taxonomy" id="69360"/>
    <lineage>
        <taxon>Bacteria</taxon>
        <taxon>Pseudomonadati</taxon>
        <taxon>Pseudomonadota</taxon>
        <taxon>Gammaproteobacteria</taxon>
        <taxon>Chromatiales</taxon>
        <taxon>Chromatiaceae</taxon>
        <taxon>Thiocapsa</taxon>
    </lineage>
</organism>
<evidence type="ECO:0000256" key="4">
    <source>
        <dbReference type="ARBA" id="ARBA00022989"/>
    </source>
</evidence>
<feature type="domain" description="Cache" evidence="8">
    <location>
        <begin position="146"/>
        <end position="260"/>
    </location>
</feature>
<dbReference type="OrthoDB" id="9806704at2"/>
<dbReference type="Proteomes" id="UP000274556">
    <property type="component" value="Unassembled WGS sequence"/>
</dbReference>
<dbReference type="RefSeq" id="WP_120796366.1">
    <property type="nucleotide sequence ID" value="NZ_RBXL01000001.1"/>
</dbReference>
<dbReference type="PROSITE" id="PS50005">
    <property type="entry name" value="TPR"/>
    <property type="match status" value="1"/>
</dbReference>
<dbReference type="InterPro" id="IPR029151">
    <property type="entry name" value="Sensor-like_sf"/>
</dbReference>
<reference evidence="9 10" key="1">
    <citation type="submission" date="2018-10" db="EMBL/GenBank/DDBJ databases">
        <title>Genomic Encyclopedia of Archaeal and Bacterial Type Strains, Phase II (KMG-II): from individual species to whole genera.</title>
        <authorList>
            <person name="Goeker M."/>
        </authorList>
    </citation>
    <scope>NUCLEOTIDE SEQUENCE [LARGE SCALE GENOMIC DNA]</scope>
    <source>
        <strain evidence="9 10">DSM 235</strain>
    </source>
</reference>
<keyword evidence="4 7" id="KW-1133">Transmembrane helix</keyword>
<accession>A0A495V686</accession>